<dbReference type="GO" id="GO:0046872">
    <property type="term" value="F:metal ion binding"/>
    <property type="evidence" value="ECO:0007669"/>
    <property type="project" value="UniProtKB-UniRule"/>
</dbReference>
<evidence type="ECO:0000256" key="2">
    <source>
        <dbReference type="ARBA" id="ARBA00001326"/>
    </source>
</evidence>
<dbReference type="PANTHER" id="PTHR12260:SF6">
    <property type="entry name" value="DAMAGE-CONTROL PHOSPHATASE ARMT1"/>
    <property type="match status" value="1"/>
</dbReference>
<protein>
    <recommendedName>
        <fullName evidence="10">Sugar phosphate phosphatase</fullName>
        <ecNumber evidence="10">2.1.1.-</ecNumber>
        <ecNumber evidence="10">3.1.3.-</ecNumber>
    </recommendedName>
</protein>
<dbReference type="GO" id="GO:0097023">
    <property type="term" value="F:fructose 6-phosphate aldolase activity"/>
    <property type="evidence" value="ECO:0007669"/>
    <property type="project" value="RHEA"/>
</dbReference>
<dbReference type="OMA" id="YCGLPIC"/>
<evidence type="ECO:0000256" key="7">
    <source>
        <dbReference type="ARBA" id="ARBA00023211"/>
    </source>
</evidence>
<keyword evidence="10" id="KW-0808">Transferase</keyword>
<dbReference type="FunCoup" id="B4LND7">
    <property type="interactions" value="72"/>
</dbReference>
<dbReference type="SMR" id="B4LND7"/>
<dbReference type="EC" id="3.1.3.-" evidence="10"/>
<dbReference type="InterPro" id="IPR002791">
    <property type="entry name" value="ARMT1-like_metal-bd"/>
</dbReference>
<evidence type="ECO:0000256" key="5">
    <source>
        <dbReference type="ARBA" id="ARBA00022723"/>
    </source>
</evidence>
<dbReference type="GO" id="GO:0032259">
    <property type="term" value="P:methylation"/>
    <property type="evidence" value="ECO:0007669"/>
    <property type="project" value="UniProtKB-KW"/>
</dbReference>
<dbReference type="InterPro" id="IPR039763">
    <property type="entry name" value="ARMT1"/>
</dbReference>
<dbReference type="Gene3D" id="1.20.930.60">
    <property type="match status" value="1"/>
</dbReference>
<dbReference type="GO" id="GO:0103026">
    <property type="term" value="F:fructose-1-phosphatase activity"/>
    <property type="evidence" value="ECO:0007669"/>
    <property type="project" value="RHEA"/>
</dbReference>
<sequence length="470" mass="55112">MSDTEINTEHGSQSEDESDGSTLHSKDTLSGHDEEFDEKHNIFDIAPPLREQLSARYKHSFAYRTFRKRVPQMLNELITCMRENETRIMEQCGDYARYDLRRVIWSLEILRTEVQKNSEFKHFVDKDPGASEWNIFIKKLENREKNQWFTSTWMDAECYLYRRIWAAFRRADTLSSYDYFSPKKICSTRNNVFLLRSVLKGTRDLPRCRLHFLLILKLSLWANRCDLSIRTDAPNERFIEQMVDFDEHLIADQSEDVWHLLTEGIHSSVCPVTVDIVLDNAGFELFADLLLGEYLIEAGLAVKVRYHVKDIPWFVSDVTANDFNWMLQFFLRHEISELSAFGRKLRRFMRKKSFELCQACSFWTKPQCFKFMREMAPCLYVQLSLGALTIFKGDLNYRKLLDDVNWNSTTPFSECLSGFLPTSICALRSIKSDLYCGLPLCVVEWLTEEDPNWMCTGEKAVIQLAVKPRP</sequence>
<evidence type="ECO:0000256" key="10">
    <source>
        <dbReference type="RuleBase" id="RU367030"/>
    </source>
</evidence>
<dbReference type="eggNOG" id="KOG3870">
    <property type="taxonomic scope" value="Eukaryota"/>
</dbReference>
<dbReference type="PhylomeDB" id="B4LND7"/>
<feature type="compositionally biased region" description="Polar residues" evidence="11">
    <location>
        <begin position="1"/>
        <end position="11"/>
    </location>
</feature>
<dbReference type="SUPFAM" id="SSF111321">
    <property type="entry name" value="AF1104-like"/>
    <property type="match status" value="1"/>
</dbReference>
<dbReference type="InParanoid" id="B4LND7"/>
<dbReference type="Pfam" id="PF01937">
    <property type="entry name" value="ARMT1-like_dom"/>
    <property type="match status" value="1"/>
</dbReference>
<keyword evidence="4" id="KW-0533">Nickel</keyword>
<evidence type="ECO:0000259" key="12">
    <source>
        <dbReference type="Pfam" id="PF01937"/>
    </source>
</evidence>
<evidence type="ECO:0000256" key="8">
    <source>
        <dbReference type="ARBA" id="ARBA00045980"/>
    </source>
</evidence>
<reference evidence="13 14" key="1">
    <citation type="journal article" date="2007" name="Nature">
        <title>Evolution of genes and genomes on the Drosophila phylogeny.</title>
        <authorList>
            <consortium name="Drosophila 12 Genomes Consortium"/>
            <person name="Clark A.G."/>
            <person name="Eisen M.B."/>
            <person name="Smith D.R."/>
            <person name="Bergman C.M."/>
            <person name="Oliver B."/>
            <person name="Markow T.A."/>
            <person name="Kaufman T.C."/>
            <person name="Kellis M."/>
            <person name="Gelbart W."/>
            <person name="Iyer V.N."/>
            <person name="Pollard D.A."/>
            <person name="Sackton T.B."/>
            <person name="Larracuente A.M."/>
            <person name="Singh N.D."/>
            <person name="Abad J.P."/>
            <person name="Abt D.N."/>
            <person name="Adryan B."/>
            <person name="Aguade M."/>
            <person name="Akashi H."/>
            <person name="Anderson W.W."/>
            <person name="Aquadro C.F."/>
            <person name="Ardell D.H."/>
            <person name="Arguello R."/>
            <person name="Artieri C.G."/>
            <person name="Barbash D.A."/>
            <person name="Barker D."/>
            <person name="Barsanti P."/>
            <person name="Batterham P."/>
            <person name="Batzoglou S."/>
            <person name="Begun D."/>
            <person name="Bhutkar A."/>
            <person name="Blanco E."/>
            <person name="Bosak S.A."/>
            <person name="Bradley R.K."/>
            <person name="Brand A.D."/>
            <person name="Brent M.R."/>
            <person name="Brooks A.N."/>
            <person name="Brown R.H."/>
            <person name="Butlin R.K."/>
            <person name="Caggese C."/>
            <person name="Calvi B.R."/>
            <person name="Bernardo de Carvalho A."/>
            <person name="Caspi A."/>
            <person name="Castrezana S."/>
            <person name="Celniker S.E."/>
            <person name="Chang J.L."/>
            <person name="Chapple C."/>
            <person name="Chatterji S."/>
            <person name="Chinwalla A."/>
            <person name="Civetta A."/>
            <person name="Clifton S.W."/>
            <person name="Comeron J.M."/>
            <person name="Costello J.C."/>
            <person name="Coyne J.A."/>
            <person name="Daub J."/>
            <person name="David R.G."/>
            <person name="Delcher A.L."/>
            <person name="Delehaunty K."/>
            <person name="Do C.B."/>
            <person name="Ebling H."/>
            <person name="Edwards K."/>
            <person name="Eickbush T."/>
            <person name="Evans J.D."/>
            <person name="Filipski A."/>
            <person name="Findeiss S."/>
            <person name="Freyhult E."/>
            <person name="Fulton L."/>
            <person name="Fulton R."/>
            <person name="Garcia A.C."/>
            <person name="Gardiner A."/>
            <person name="Garfield D.A."/>
            <person name="Garvin B.E."/>
            <person name="Gibson G."/>
            <person name="Gilbert D."/>
            <person name="Gnerre S."/>
            <person name="Godfrey J."/>
            <person name="Good R."/>
            <person name="Gotea V."/>
            <person name="Gravely B."/>
            <person name="Greenberg A.J."/>
            <person name="Griffiths-Jones S."/>
            <person name="Gross S."/>
            <person name="Guigo R."/>
            <person name="Gustafson E.A."/>
            <person name="Haerty W."/>
            <person name="Hahn M.W."/>
            <person name="Halligan D.L."/>
            <person name="Halpern A.L."/>
            <person name="Halter G.M."/>
            <person name="Han M.V."/>
            <person name="Heger A."/>
            <person name="Hillier L."/>
            <person name="Hinrichs A.S."/>
            <person name="Holmes I."/>
            <person name="Hoskins R.A."/>
            <person name="Hubisz M.J."/>
            <person name="Hultmark D."/>
            <person name="Huntley M.A."/>
            <person name="Jaffe D.B."/>
            <person name="Jagadeeshan S."/>
            <person name="Jeck W.R."/>
            <person name="Johnson J."/>
            <person name="Jones C.D."/>
            <person name="Jordan W.C."/>
            <person name="Karpen G.H."/>
            <person name="Kataoka E."/>
            <person name="Keightley P.D."/>
            <person name="Kheradpour P."/>
            <person name="Kirkness E.F."/>
            <person name="Koerich L.B."/>
            <person name="Kristiansen K."/>
            <person name="Kudrna D."/>
            <person name="Kulathinal R.J."/>
            <person name="Kumar S."/>
            <person name="Kwok R."/>
            <person name="Lander E."/>
            <person name="Langley C.H."/>
            <person name="Lapoint R."/>
            <person name="Lazzaro B.P."/>
            <person name="Lee S.J."/>
            <person name="Levesque L."/>
            <person name="Li R."/>
            <person name="Lin C.F."/>
            <person name="Lin M.F."/>
            <person name="Lindblad-Toh K."/>
            <person name="Llopart A."/>
            <person name="Long M."/>
            <person name="Low L."/>
            <person name="Lozovsky E."/>
            <person name="Lu J."/>
            <person name="Luo M."/>
            <person name="Machado C.A."/>
            <person name="Makalowski W."/>
            <person name="Marzo M."/>
            <person name="Matsuda M."/>
            <person name="Matzkin L."/>
            <person name="McAllister B."/>
            <person name="McBride C.S."/>
            <person name="McKernan B."/>
            <person name="McKernan K."/>
            <person name="Mendez-Lago M."/>
            <person name="Minx P."/>
            <person name="Mollenhauer M.U."/>
            <person name="Montooth K."/>
            <person name="Mount S.M."/>
            <person name="Mu X."/>
            <person name="Myers E."/>
            <person name="Negre B."/>
            <person name="Newfeld S."/>
            <person name="Nielsen R."/>
            <person name="Noor M.A."/>
            <person name="O'Grady P."/>
            <person name="Pachter L."/>
            <person name="Papaceit M."/>
            <person name="Parisi M.J."/>
            <person name="Parisi M."/>
            <person name="Parts L."/>
            <person name="Pedersen J.S."/>
            <person name="Pesole G."/>
            <person name="Phillippy A.M."/>
            <person name="Ponting C.P."/>
            <person name="Pop M."/>
            <person name="Porcelli D."/>
            <person name="Powell J.R."/>
            <person name="Prohaska S."/>
            <person name="Pruitt K."/>
            <person name="Puig M."/>
            <person name="Quesneville H."/>
            <person name="Ram K.R."/>
            <person name="Rand D."/>
            <person name="Rasmussen M.D."/>
            <person name="Reed L.K."/>
            <person name="Reenan R."/>
            <person name="Reily A."/>
            <person name="Remington K.A."/>
            <person name="Rieger T.T."/>
            <person name="Ritchie M.G."/>
            <person name="Robin C."/>
            <person name="Rogers Y.H."/>
            <person name="Rohde C."/>
            <person name="Rozas J."/>
            <person name="Rubenfield M.J."/>
            <person name="Ruiz A."/>
            <person name="Russo S."/>
            <person name="Salzberg S.L."/>
            <person name="Sanchez-Gracia A."/>
            <person name="Saranga D.J."/>
            <person name="Sato H."/>
            <person name="Schaeffer S.W."/>
            <person name="Schatz M.C."/>
            <person name="Schlenke T."/>
            <person name="Schwartz R."/>
            <person name="Segarra C."/>
            <person name="Singh R.S."/>
            <person name="Sirot L."/>
            <person name="Sirota M."/>
            <person name="Sisneros N.B."/>
            <person name="Smith C.D."/>
            <person name="Smith T.F."/>
            <person name="Spieth J."/>
            <person name="Stage D.E."/>
            <person name="Stark A."/>
            <person name="Stephan W."/>
            <person name="Strausberg R.L."/>
            <person name="Strempel S."/>
            <person name="Sturgill D."/>
            <person name="Sutton G."/>
            <person name="Sutton G.G."/>
            <person name="Tao W."/>
            <person name="Teichmann S."/>
            <person name="Tobari Y.N."/>
            <person name="Tomimura Y."/>
            <person name="Tsolas J.M."/>
            <person name="Valente V.L."/>
            <person name="Venter E."/>
            <person name="Venter J.C."/>
            <person name="Vicario S."/>
            <person name="Vieira F.G."/>
            <person name="Vilella A.J."/>
            <person name="Villasante A."/>
            <person name="Walenz B."/>
            <person name="Wang J."/>
            <person name="Wasserman M."/>
            <person name="Watts T."/>
            <person name="Wilson D."/>
            <person name="Wilson R.K."/>
            <person name="Wing R.A."/>
            <person name="Wolfner M.F."/>
            <person name="Wong A."/>
            <person name="Wong G.K."/>
            <person name="Wu C.I."/>
            <person name="Wu G."/>
            <person name="Yamamoto D."/>
            <person name="Yang H.P."/>
            <person name="Yang S.P."/>
            <person name="Yorke J.A."/>
            <person name="Yoshida K."/>
            <person name="Zdobnov E."/>
            <person name="Zhang P."/>
            <person name="Zhang Y."/>
            <person name="Zimin A.V."/>
            <person name="Baldwin J."/>
            <person name="Abdouelleil A."/>
            <person name="Abdulkadir J."/>
            <person name="Abebe A."/>
            <person name="Abera B."/>
            <person name="Abreu J."/>
            <person name="Acer S.C."/>
            <person name="Aftuck L."/>
            <person name="Alexander A."/>
            <person name="An P."/>
            <person name="Anderson E."/>
            <person name="Anderson S."/>
            <person name="Arachi H."/>
            <person name="Azer M."/>
            <person name="Bachantsang P."/>
            <person name="Barry A."/>
            <person name="Bayul T."/>
            <person name="Berlin A."/>
            <person name="Bessette D."/>
            <person name="Bloom T."/>
            <person name="Blye J."/>
            <person name="Boguslavskiy L."/>
            <person name="Bonnet C."/>
            <person name="Boukhgalter B."/>
            <person name="Bourzgui I."/>
            <person name="Brown A."/>
            <person name="Cahill P."/>
            <person name="Channer S."/>
            <person name="Cheshatsang Y."/>
            <person name="Chuda L."/>
            <person name="Citroen M."/>
            <person name="Collymore A."/>
            <person name="Cooke P."/>
            <person name="Costello M."/>
            <person name="D'Aco K."/>
            <person name="Daza R."/>
            <person name="De Haan G."/>
            <person name="DeGray S."/>
            <person name="DeMaso C."/>
            <person name="Dhargay N."/>
            <person name="Dooley K."/>
            <person name="Dooley E."/>
            <person name="Doricent M."/>
            <person name="Dorje P."/>
            <person name="Dorjee K."/>
            <person name="Dupes A."/>
            <person name="Elong R."/>
            <person name="Falk J."/>
            <person name="Farina A."/>
            <person name="Faro S."/>
            <person name="Ferguson D."/>
            <person name="Fisher S."/>
            <person name="Foley C.D."/>
            <person name="Franke A."/>
            <person name="Friedrich D."/>
            <person name="Gadbois L."/>
            <person name="Gearin G."/>
            <person name="Gearin C.R."/>
            <person name="Giannoukos G."/>
            <person name="Goode T."/>
            <person name="Graham J."/>
            <person name="Grandbois E."/>
            <person name="Grewal S."/>
            <person name="Gyaltsen K."/>
            <person name="Hafez N."/>
            <person name="Hagos B."/>
            <person name="Hall J."/>
            <person name="Henson C."/>
            <person name="Hollinger A."/>
            <person name="Honan T."/>
            <person name="Huard M.D."/>
            <person name="Hughes L."/>
            <person name="Hurhula B."/>
            <person name="Husby M.E."/>
            <person name="Kamat A."/>
            <person name="Kanga B."/>
            <person name="Kashin S."/>
            <person name="Khazanovich D."/>
            <person name="Kisner P."/>
            <person name="Lance K."/>
            <person name="Lara M."/>
            <person name="Lee W."/>
            <person name="Lennon N."/>
            <person name="Letendre F."/>
            <person name="LeVine R."/>
            <person name="Lipovsky A."/>
            <person name="Liu X."/>
            <person name="Liu J."/>
            <person name="Liu S."/>
            <person name="Lokyitsang T."/>
            <person name="Lokyitsang Y."/>
            <person name="Lubonja R."/>
            <person name="Lui A."/>
            <person name="MacDonald P."/>
            <person name="Magnisalis V."/>
            <person name="Maru K."/>
            <person name="Matthews C."/>
            <person name="McCusker W."/>
            <person name="McDonough S."/>
            <person name="Mehta T."/>
            <person name="Meldrim J."/>
            <person name="Meneus L."/>
            <person name="Mihai O."/>
            <person name="Mihalev A."/>
            <person name="Mihova T."/>
            <person name="Mittelman R."/>
            <person name="Mlenga V."/>
            <person name="Montmayeur A."/>
            <person name="Mulrain L."/>
            <person name="Navidi A."/>
            <person name="Naylor J."/>
            <person name="Negash T."/>
            <person name="Nguyen T."/>
            <person name="Nguyen N."/>
            <person name="Nicol R."/>
            <person name="Norbu C."/>
            <person name="Norbu N."/>
            <person name="Novod N."/>
            <person name="O'Neill B."/>
            <person name="Osman S."/>
            <person name="Markiewicz E."/>
            <person name="Oyono O.L."/>
            <person name="Patti C."/>
            <person name="Phunkhang P."/>
            <person name="Pierre F."/>
            <person name="Priest M."/>
            <person name="Raghuraman S."/>
            <person name="Rege F."/>
            <person name="Reyes R."/>
            <person name="Rise C."/>
            <person name="Rogov P."/>
            <person name="Ross K."/>
            <person name="Ryan E."/>
            <person name="Settipalli S."/>
            <person name="Shea T."/>
            <person name="Sherpa N."/>
            <person name="Shi L."/>
            <person name="Shih D."/>
            <person name="Sparrow T."/>
            <person name="Spaulding J."/>
            <person name="Stalker J."/>
            <person name="Stange-Thomann N."/>
            <person name="Stavropoulos S."/>
            <person name="Stone C."/>
            <person name="Strader C."/>
            <person name="Tesfaye S."/>
            <person name="Thomson T."/>
            <person name="Thoulutsang Y."/>
            <person name="Thoulutsang D."/>
            <person name="Topham K."/>
            <person name="Topping I."/>
            <person name="Tsamla T."/>
            <person name="Vassiliev H."/>
            <person name="Vo A."/>
            <person name="Wangchuk T."/>
            <person name="Wangdi T."/>
            <person name="Weiand M."/>
            <person name="Wilkinson J."/>
            <person name="Wilson A."/>
            <person name="Yadav S."/>
            <person name="Young G."/>
            <person name="Yu Q."/>
            <person name="Zembek L."/>
            <person name="Zhong D."/>
            <person name="Zimmer A."/>
            <person name="Zwirko Z."/>
            <person name="Jaffe D.B."/>
            <person name="Alvarez P."/>
            <person name="Brockman W."/>
            <person name="Butler J."/>
            <person name="Chin C."/>
            <person name="Gnerre S."/>
            <person name="Grabherr M."/>
            <person name="Kleber M."/>
            <person name="Mauceli E."/>
            <person name="MacCallum I."/>
        </authorList>
    </citation>
    <scope>NUCLEOTIDE SEQUENCE [LARGE SCALE GENOMIC DNA]</scope>
    <source>
        <strain evidence="14">Tucson 15010-1051.87</strain>
    </source>
</reference>
<comment type="similarity">
    <text evidence="3 10">Belongs to the damage-control phosphatase family. Sugar phosphate phosphatase III subfamily.</text>
</comment>
<evidence type="ECO:0000256" key="9">
    <source>
        <dbReference type="ARBA" id="ARBA00048809"/>
    </source>
</evidence>
<comment type="catalytic activity">
    <reaction evidence="1 10">
        <text>L-glutamyl-[protein] + S-adenosyl-L-methionine = [protein]-L-glutamate 5-O-methyl ester + S-adenosyl-L-homocysteine</text>
        <dbReference type="Rhea" id="RHEA:24452"/>
        <dbReference type="Rhea" id="RHEA-COMP:10208"/>
        <dbReference type="Rhea" id="RHEA-COMP:10311"/>
        <dbReference type="ChEBI" id="CHEBI:29973"/>
        <dbReference type="ChEBI" id="CHEBI:57856"/>
        <dbReference type="ChEBI" id="CHEBI:59789"/>
        <dbReference type="ChEBI" id="CHEBI:82795"/>
    </reaction>
</comment>
<dbReference type="Gene3D" id="3.40.50.10880">
    <property type="entry name" value="Uncharacterised protein PF01937, DUF89, domain 3"/>
    <property type="match status" value="1"/>
</dbReference>
<dbReference type="OrthoDB" id="541375at2759"/>
<keyword evidence="6 10" id="KW-0378">Hydrolase</keyword>
<dbReference type="GO" id="GO:0008983">
    <property type="term" value="F:protein-glutamate O-methyltransferase activity"/>
    <property type="evidence" value="ECO:0007669"/>
    <property type="project" value="RHEA"/>
</dbReference>
<dbReference type="InterPro" id="IPR036075">
    <property type="entry name" value="ARMT-1-like_metal-bd_sf"/>
</dbReference>
<evidence type="ECO:0000256" key="11">
    <source>
        <dbReference type="SAM" id="MobiDB-lite"/>
    </source>
</evidence>
<dbReference type="KEGG" id="dvi:6626696"/>
<gene>
    <name evidence="13" type="primary">Dvir\GJ20496</name>
    <name evidence="13" type="ORF">Dvir_GJ20496</name>
</gene>
<keyword evidence="5 10" id="KW-0479">Metal-binding</keyword>
<feature type="region of interest" description="Disordered" evidence="11">
    <location>
        <begin position="1"/>
        <end position="31"/>
    </location>
</feature>
<evidence type="ECO:0000313" key="14">
    <source>
        <dbReference type="Proteomes" id="UP000008792"/>
    </source>
</evidence>
<organism evidence="13 14">
    <name type="scientific">Drosophila virilis</name>
    <name type="common">Fruit fly</name>
    <dbReference type="NCBI Taxonomy" id="7244"/>
    <lineage>
        <taxon>Eukaryota</taxon>
        <taxon>Metazoa</taxon>
        <taxon>Ecdysozoa</taxon>
        <taxon>Arthropoda</taxon>
        <taxon>Hexapoda</taxon>
        <taxon>Insecta</taxon>
        <taxon>Pterygota</taxon>
        <taxon>Neoptera</taxon>
        <taxon>Endopterygota</taxon>
        <taxon>Diptera</taxon>
        <taxon>Brachycera</taxon>
        <taxon>Muscomorpha</taxon>
        <taxon>Ephydroidea</taxon>
        <taxon>Drosophilidae</taxon>
        <taxon>Drosophila</taxon>
    </lineage>
</organism>
<evidence type="ECO:0000256" key="1">
    <source>
        <dbReference type="ARBA" id="ARBA00000807"/>
    </source>
</evidence>
<evidence type="ECO:0000256" key="4">
    <source>
        <dbReference type="ARBA" id="ARBA00022596"/>
    </source>
</evidence>
<name>B4LND7_DROVI</name>
<evidence type="ECO:0000313" key="13">
    <source>
        <dbReference type="EMBL" id="EDW61089.1"/>
    </source>
</evidence>
<dbReference type="GO" id="GO:0005634">
    <property type="term" value="C:nucleus"/>
    <property type="evidence" value="ECO:0007669"/>
    <property type="project" value="TreeGrafter"/>
</dbReference>
<keyword evidence="14" id="KW-1185">Reference proteome</keyword>
<feature type="domain" description="Damage-control phosphatase ARMT1-like metal-binding" evidence="12">
    <location>
        <begin position="65"/>
        <end position="439"/>
    </location>
</feature>
<dbReference type="AlphaFoldDB" id="B4LND7"/>
<comment type="catalytic activity">
    <reaction evidence="2 10">
        <text>beta-D-fructose 1-phosphate + H2O = D-fructose + phosphate</text>
        <dbReference type="Rhea" id="RHEA:35603"/>
        <dbReference type="ChEBI" id="CHEBI:15377"/>
        <dbReference type="ChEBI" id="CHEBI:37721"/>
        <dbReference type="ChEBI" id="CHEBI:43474"/>
        <dbReference type="ChEBI" id="CHEBI:138881"/>
    </reaction>
</comment>
<evidence type="ECO:0000256" key="3">
    <source>
        <dbReference type="ARBA" id="ARBA00009519"/>
    </source>
</evidence>
<keyword evidence="10" id="KW-0489">Methyltransferase</keyword>
<comment type="domain">
    <text evidence="10">Subfamily III proteins have a conserved RTxK motif about 40-50 residues from the C-terminus; the threonine may be replaced by serine or cysteine.</text>
</comment>
<keyword evidence="7 10" id="KW-0464">Manganese</keyword>
<accession>B4LND7</accession>
<comment type="cofactor">
    <cofactor evidence="10">
        <name>Mn(2+)</name>
        <dbReference type="ChEBI" id="CHEBI:29035"/>
    </cofactor>
    <cofactor evidence="10">
        <name>Ni(2+)</name>
        <dbReference type="ChEBI" id="CHEBI:49786"/>
    </cofactor>
</comment>
<dbReference type="GO" id="GO:0006974">
    <property type="term" value="P:DNA damage response"/>
    <property type="evidence" value="ECO:0007669"/>
    <property type="project" value="TreeGrafter"/>
</dbReference>
<dbReference type="EC" id="2.1.1.-" evidence="10"/>
<comment type="catalytic activity">
    <reaction evidence="9 10">
        <text>beta-D-fructose 6-phosphate = dihydroxyacetone + D-glyceraldehyde 3-phosphate</text>
        <dbReference type="Rhea" id="RHEA:28002"/>
        <dbReference type="ChEBI" id="CHEBI:16016"/>
        <dbReference type="ChEBI" id="CHEBI:57634"/>
        <dbReference type="ChEBI" id="CHEBI:59776"/>
    </reaction>
</comment>
<evidence type="ECO:0000256" key="6">
    <source>
        <dbReference type="ARBA" id="ARBA00022801"/>
    </source>
</evidence>
<dbReference type="Proteomes" id="UP000008792">
    <property type="component" value="Unassembled WGS sequence"/>
</dbReference>
<dbReference type="HOGENOM" id="CLU_030117_2_1_1"/>
<proteinExistence type="inferred from homology"/>
<dbReference type="PANTHER" id="PTHR12260">
    <property type="entry name" value="DAMAGE-CONTROL PHOSPHATASE ARMT1"/>
    <property type="match status" value="1"/>
</dbReference>
<comment type="function">
    <text evidence="8 10">Metal-dependent phosphatase that shows phosphatase activity against several substrates, including fructose-1-phosphate and fructose-6-phosphate. Its preference for fructose-1-phosphate, a strong glycating agent that causes DNA damage rather than a canonical yeast metabolite, suggests a damage-control function in hexose phosphate metabolism. Has also been shown to have O-methyltransferase activity that methylates glutamate residues of target proteins to form gamma-glutamyl methyl ester residues. Possibly methylates PCNA, suggesting it is involved in the DNA damage response.</text>
</comment>
<dbReference type="EMBL" id="CH940648">
    <property type="protein sequence ID" value="EDW61089.1"/>
    <property type="molecule type" value="Genomic_DNA"/>
</dbReference>
<dbReference type="STRING" id="7244.B4LND7"/>